<proteinExistence type="predicted"/>
<evidence type="ECO:0000313" key="2">
    <source>
        <dbReference type="EMBL" id="SEB35614.1"/>
    </source>
</evidence>
<dbReference type="Pfam" id="PF25355">
    <property type="entry name" value="DUF7882"/>
    <property type="match status" value="1"/>
</dbReference>
<organism evidence="2 3">
    <name type="scientific">Microbacterium hydrocarbonoxydans</name>
    <dbReference type="NCBI Taxonomy" id="273678"/>
    <lineage>
        <taxon>Bacteria</taxon>
        <taxon>Bacillati</taxon>
        <taxon>Actinomycetota</taxon>
        <taxon>Actinomycetes</taxon>
        <taxon>Micrococcales</taxon>
        <taxon>Microbacteriaceae</taxon>
        <taxon>Microbacterium</taxon>
    </lineage>
</organism>
<accession>A0A1H4IND9</accession>
<feature type="domain" description="DUF7882" evidence="1">
    <location>
        <begin position="1"/>
        <end position="90"/>
    </location>
</feature>
<reference evidence="3" key="1">
    <citation type="submission" date="2016-10" db="EMBL/GenBank/DDBJ databases">
        <authorList>
            <person name="Varghese N."/>
            <person name="Submissions S."/>
        </authorList>
    </citation>
    <scope>NUCLEOTIDE SEQUENCE [LARGE SCALE GENOMIC DNA]</scope>
    <source>
        <strain evidence="3">DSM 16089</strain>
    </source>
</reference>
<name>A0A1H4IND9_9MICO</name>
<gene>
    <name evidence="2" type="ORF">SAMN04489807_0082</name>
</gene>
<evidence type="ECO:0000259" key="1">
    <source>
        <dbReference type="Pfam" id="PF25355"/>
    </source>
</evidence>
<sequence length="109" mass="11751">MGYLTYGNTAAPIEVDDELLSHLRLVIVTKLRRNESFPLTLAIGDGVAETLWVHASIPLRFVMEEEVAIDRALVVSMMNAANSAGGLDLTRGEFAPALGGSRRLHAMSA</sequence>
<keyword evidence="3" id="KW-1185">Reference proteome</keyword>
<dbReference type="EMBL" id="FNSQ01000005">
    <property type="protein sequence ID" value="SEB35614.1"/>
    <property type="molecule type" value="Genomic_DNA"/>
</dbReference>
<protein>
    <recommendedName>
        <fullName evidence="1">DUF7882 domain-containing protein</fullName>
    </recommendedName>
</protein>
<dbReference type="OrthoDB" id="5070979at2"/>
<dbReference type="Proteomes" id="UP000183750">
    <property type="component" value="Unassembled WGS sequence"/>
</dbReference>
<dbReference type="RefSeq" id="WP_060926720.1">
    <property type="nucleotide sequence ID" value="NZ_FNSQ01000005.1"/>
</dbReference>
<dbReference type="AlphaFoldDB" id="A0A1H4IND9"/>
<evidence type="ECO:0000313" key="3">
    <source>
        <dbReference type="Proteomes" id="UP000183750"/>
    </source>
</evidence>
<dbReference type="InterPro" id="IPR057204">
    <property type="entry name" value="DUF7882"/>
</dbReference>